<dbReference type="EMBL" id="JBHULR010000003">
    <property type="protein sequence ID" value="MFD2546696.1"/>
    <property type="molecule type" value="Genomic_DNA"/>
</dbReference>
<keyword evidence="2" id="KW-1185">Reference proteome</keyword>
<dbReference type="Gene3D" id="3.20.160.10">
    <property type="entry name" value="vpa0580 domain like"/>
    <property type="match status" value="1"/>
</dbReference>
<protein>
    <submittedName>
        <fullName evidence="1">HopJ type III effector protein</fullName>
    </submittedName>
</protein>
<proteinExistence type="predicted"/>
<dbReference type="InterPro" id="IPR038604">
    <property type="entry name" value="HopJ_sf"/>
</dbReference>
<sequence length="114" mass="12964">MHQKISELLADLRGKNSYFSDVISFIDTYYIHTPTGFKNGEITNDPTENQGSAKVFTFASLNKLSKEDTLLLFAEHYQSVLEKPAGNDHQNIRQFSLHGWNGIQFTGLALEKRK</sequence>
<accession>A0ABW5KGS1</accession>
<organism evidence="1 2">
    <name type="scientific">Sphingobacterium suaedae</name>
    <dbReference type="NCBI Taxonomy" id="1686402"/>
    <lineage>
        <taxon>Bacteria</taxon>
        <taxon>Pseudomonadati</taxon>
        <taxon>Bacteroidota</taxon>
        <taxon>Sphingobacteriia</taxon>
        <taxon>Sphingobacteriales</taxon>
        <taxon>Sphingobacteriaceae</taxon>
        <taxon>Sphingobacterium</taxon>
    </lineage>
</organism>
<dbReference type="Pfam" id="PF08888">
    <property type="entry name" value="HopJ"/>
    <property type="match status" value="1"/>
</dbReference>
<name>A0ABW5KGS1_9SPHI</name>
<comment type="caution">
    <text evidence="1">The sequence shown here is derived from an EMBL/GenBank/DDBJ whole genome shotgun (WGS) entry which is preliminary data.</text>
</comment>
<gene>
    <name evidence="1" type="ORF">ACFSR5_03440</name>
</gene>
<dbReference type="Proteomes" id="UP001597545">
    <property type="component" value="Unassembled WGS sequence"/>
</dbReference>
<dbReference type="InterPro" id="IPR014984">
    <property type="entry name" value="HopJ"/>
</dbReference>
<dbReference type="RefSeq" id="WP_380900744.1">
    <property type="nucleotide sequence ID" value="NZ_JBHUEG010000007.1"/>
</dbReference>
<evidence type="ECO:0000313" key="2">
    <source>
        <dbReference type="Proteomes" id="UP001597545"/>
    </source>
</evidence>
<reference evidence="2" key="1">
    <citation type="journal article" date="2019" name="Int. J. Syst. Evol. Microbiol.">
        <title>The Global Catalogue of Microorganisms (GCM) 10K type strain sequencing project: providing services to taxonomists for standard genome sequencing and annotation.</title>
        <authorList>
            <consortium name="The Broad Institute Genomics Platform"/>
            <consortium name="The Broad Institute Genome Sequencing Center for Infectious Disease"/>
            <person name="Wu L."/>
            <person name="Ma J."/>
        </authorList>
    </citation>
    <scope>NUCLEOTIDE SEQUENCE [LARGE SCALE GENOMIC DNA]</scope>
    <source>
        <strain evidence="2">KCTC 42662</strain>
    </source>
</reference>
<evidence type="ECO:0000313" key="1">
    <source>
        <dbReference type="EMBL" id="MFD2546696.1"/>
    </source>
</evidence>